<dbReference type="Proteomes" id="UP000541421">
    <property type="component" value="Unassembled WGS sequence"/>
</dbReference>
<sequence>MKDRLPAFTALFLLVALVITTWWAAGYVQHAVPTDPPVVIRHEPNAMSGPFIMINTDAQGRATNRLTGDTLRHYPDDDSVEADNAHLISLRPNMPRMTASANKAILRDKGDYILLQGDAHIHRYPSEDTSALDVRSEELTVLPQEDIIKTDKPADVQQGNSRMKGKGMLYNNKTRRLEVFSNSDVVISPKDVNQSKKGSNK</sequence>
<protein>
    <submittedName>
        <fullName evidence="6">LPS export ABC transporter periplasmic protein LptC</fullName>
    </submittedName>
</protein>
<dbReference type="PANTHER" id="PTHR37481:SF1">
    <property type="entry name" value="LIPOPOLYSACCHARIDE EXPORT SYSTEM PROTEIN LPTC"/>
    <property type="match status" value="1"/>
</dbReference>
<dbReference type="InterPro" id="IPR026265">
    <property type="entry name" value="LptC"/>
</dbReference>
<evidence type="ECO:0000313" key="6">
    <source>
        <dbReference type="EMBL" id="NOL49924.1"/>
    </source>
</evidence>
<dbReference type="InterPro" id="IPR010664">
    <property type="entry name" value="LipoPS_assembly_LptC-rel"/>
</dbReference>
<dbReference type="NCBIfam" id="TIGR04409">
    <property type="entry name" value="LptC_YrbK"/>
    <property type="match status" value="1"/>
</dbReference>
<gene>
    <name evidence="6" type="primary">lptC</name>
    <name evidence="6" type="ORF">HKX40_07220</name>
</gene>
<accession>A0A7Y4LAB2</accession>
<dbReference type="GO" id="GO:0015221">
    <property type="term" value="F:lipopolysaccharide transmembrane transporter activity"/>
    <property type="evidence" value="ECO:0007669"/>
    <property type="project" value="InterPro"/>
</dbReference>
<dbReference type="GO" id="GO:0005886">
    <property type="term" value="C:plasma membrane"/>
    <property type="evidence" value="ECO:0007669"/>
    <property type="project" value="InterPro"/>
</dbReference>
<evidence type="ECO:0000256" key="1">
    <source>
        <dbReference type="ARBA" id="ARBA00022475"/>
    </source>
</evidence>
<dbReference type="InterPro" id="IPR052363">
    <property type="entry name" value="LPS_export_LptC"/>
</dbReference>
<evidence type="ECO:0000256" key="2">
    <source>
        <dbReference type="ARBA" id="ARBA00022519"/>
    </source>
</evidence>
<dbReference type="GO" id="GO:0017089">
    <property type="term" value="F:glycolipid transfer activity"/>
    <property type="evidence" value="ECO:0007669"/>
    <property type="project" value="TreeGrafter"/>
</dbReference>
<keyword evidence="4" id="KW-1133">Transmembrane helix</keyword>
<evidence type="ECO:0000256" key="3">
    <source>
        <dbReference type="ARBA" id="ARBA00022692"/>
    </source>
</evidence>
<keyword evidence="3" id="KW-0812">Transmembrane</keyword>
<name>A0A7Y4LAB2_9BURK</name>
<keyword evidence="5" id="KW-0472">Membrane</keyword>
<dbReference type="GO" id="GO:0030288">
    <property type="term" value="C:outer membrane-bounded periplasmic space"/>
    <property type="evidence" value="ECO:0007669"/>
    <property type="project" value="TreeGrafter"/>
</dbReference>
<dbReference type="RefSeq" id="WP_171588907.1">
    <property type="nucleotide sequence ID" value="NZ_JABGBO010000007.1"/>
</dbReference>
<dbReference type="AlphaFoldDB" id="A0A7Y4LAB2"/>
<proteinExistence type="predicted"/>
<keyword evidence="1" id="KW-1003">Cell membrane</keyword>
<evidence type="ECO:0000256" key="4">
    <source>
        <dbReference type="ARBA" id="ARBA00022989"/>
    </source>
</evidence>
<dbReference type="Gene3D" id="2.60.450.10">
    <property type="entry name" value="Lipopolysaccharide (LPS) transport protein A like domain"/>
    <property type="match status" value="1"/>
</dbReference>
<keyword evidence="7" id="KW-1185">Reference proteome</keyword>
<organism evidence="6 7">
    <name type="scientific">Pelistega europaea</name>
    <dbReference type="NCBI Taxonomy" id="106147"/>
    <lineage>
        <taxon>Bacteria</taxon>
        <taxon>Pseudomonadati</taxon>
        <taxon>Pseudomonadota</taxon>
        <taxon>Betaproteobacteria</taxon>
        <taxon>Burkholderiales</taxon>
        <taxon>Alcaligenaceae</taxon>
        <taxon>Pelistega</taxon>
    </lineage>
</organism>
<reference evidence="6 7" key="1">
    <citation type="submission" date="2020-05" db="EMBL/GenBank/DDBJ databases">
        <authorList>
            <person name="Niu N."/>
        </authorList>
    </citation>
    <scope>NUCLEOTIDE SEQUENCE [LARGE SCALE GENOMIC DNA]</scope>
    <source>
        <strain evidence="6 7">LMG10982</strain>
    </source>
</reference>
<dbReference type="Pfam" id="PF06835">
    <property type="entry name" value="LptC"/>
    <property type="match status" value="1"/>
</dbReference>
<comment type="caution">
    <text evidence="6">The sequence shown here is derived from an EMBL/GenBank/DDBJ whole genome shotgun (WGS) entry which is preliminary data.</text>
</comment>
<evidence type="ECO:0000256" key="5">
    <source>
        <dbReference type="ARBA" id="ARBA00023136"/>
    </source>
</evidence>
<keyword evidence="2" id="KW-0997">Cell inner membrane</keyword>
<evidence type="ECO:0000313" key="7">
    <source>
        <dbReference type="Proteomes" id="UP000541421"/>
    </source>
</evidence>
<dbReference type="EMBL" id="JABGBO010000007">
    <property type="protein sequence ID" value="NOL49924.1"/>
    <property type="molecule type" value="Genomic_DNA"/>
</dbReference>
<dbReference type="PANTHER" id="PTHR37481">
    <property type="entry name" value="LIPOPOLYSACCHARIDE EXPORT SYSTEM PROTEIN LPTC"/>
    <property type="match status" value="1"/>
</dbReference>